<evidence type="ECO:0000256" key="4">
    <source>
        <dbReference type="ARBA" id="ARBA00023125"/>
    </source>
</evidence>
<dbReference type="PANTHER" id="PTHR43133:SF8">
    <property type="entry name" value="RNA POLYMERASE SIGMA FACTOR HI_1459-RELATED"/>
    <property type="match status" value="1"/>
</dbReference>
<evidence type="ECO:0000256" key="1">
    <source>
        <dbReference type="ARBA" id="ARBA00010641"/>
    </source>
</evidence>
<evidence type="ECO:0000259" key="7">
    <source>
        <dbReference type="Pfam" id="PF04545"/>
    </source>
</evidence>
<evidence type="ECO:0000259" key="6">
    <source>
        <dbReference type="Pfam" id="PF04542"/>
    </source>
</evidence>
<gene>
    <name evidence="10" type="ORF">ACHIPV_01600</name>
    <name evidence="8" type="ORF">ACHIPZ_18615</name>
    <name evidence="9" type="ORF">ACHIRB_04445</name>
</gene>
<evidence type="ECO:0000313" key="8">
    <source>
        <dbReference type="EMBL" id="MFH5210198.1"/>
    </source>
</evidence>
<dbReference type="CDD" id="cd06171">
    <property type="entry name" value="Sigma70_r4"/>
    <property type="match status" value="1"/>
</dbReference>
<comment type="caution">
    <text evidence="9">The sequence shown here is derived from an EMBL/GenBank/DDBJ whole genome shotgun (WGS) entry which is preliminary data.</text>
</comment>
<dbReference type="Gene3D" id="1.10.10.10">
    <property type="entry name" value="Winged helix-like DNA-binding domain superfamily/Winged helix DNA-binding domain"/>
    <property type="match status" value="1"/>
</dbReference>
<evidence type="ECO:0000313" key="10">
    <source>
        <dbReference type="EMBL" id="MFH5240575.1"/>
    </source>
</evidence>
<accession>A0ABW7JZ68</accession>
<evidence type="ECO:0000256" key="2">
    <source>
        <dbReference type="ARBA" id="ARBA00023015"/>
    </source>
</evidence>
<dbReference type="NCBIfam" id="TIGR02937">
    <property type="entry name" value="sigma70-ECF"/>
    <property type="match status" value="1"/>
</dbReference>
<evidence type="ECO:0000313" key="11">
    <source>
        <dbReference type="Proteomes" id="UP001609175"/>
    </source>
</evidence>
<dbReference type="Proteomes" id="UP001609219">
    <property type="component" value="Unassembled WGS sequence"/>
</dbReference>
<dbReference type="InterPro" id="IPR013325">
    <property type="entry name" value="RNA_pol_sigma_r2"/>
</dbReference>
<dbReference type="Pfam" id="PF04542">
    <property type="entry name" value="Sigma70_r2"/>
    <property type="match status" value="1"/>
</dbReference>
<keyword evidence="13" id="KW-1185">Reference proteome</keyword>
<dbReference type="InterPro" id="IPR036388">
    <property type="entry name" value="WH-like_DNA-bd_sf"/>
</dbReference>
<evidence type="ECO:0000313" key="9">
    <source>
        <dbReference type="EMBL" id="MFH5227839.1"/>
    </source>
</evidence>
<dbReference type="EMBL" id="JBIMSN010000016">
    <property type="protein sequence ID" value="MFH5227839.1"/>
    <property type="molecule type" value="Genomic_DNA"/>
</dbReference>
<dbReference type="Pfam" id="PF04545">
    <property type="entry name" value="Sigma70_r4"/>
    <property type="match status" value="1"/>
</dbReference>
<dbReference type="EMBL" id="JBIMSO010000060">
    <property type="protein sequence ID" value="MFH5210198.1"/>
    <property type="molecule type" value="Genomic_DNA"/>
</dbReference>
<dbReference type="InterPro" id="IPR014284">
    <property type="entry name" value="RNA_pol_sigma-70_dom"/>
</dbReference>
<evidence type="ECO:0000256" key="3">
    <source>
        <dbReference type="ARBA" id="ARBA00023082"/>
    </source>
</evidence>
<evidence type="ECO:0000313" key="13">
    <source>
        <dbReference type="Proteomes" id="UP001609219"/>
    </source>
</evidence>
<dbReference type="EMBL" id="JBIMSP010000002">
    <property type="protein sequence ID" value="MFH5240575.1"/>
    <property type="molecule type" value="Genomic_DNA"/>
</dbReference>
<dbReference type="PANTHER" id="PTHR43133">
    <property type="entry name" value="RNA POLYMERASE ECF-TYPE SIGMA FACTO"/>
    <property type="match status" value="1"/>
</dbReference>
<comment type="similarity">
    <text evidence="1">Belongs to the sigma-70 factor family. ECF subfamily.</text>
</comment>
<evidence type="ECO:0000313" key="12">
    <source>
        <dbReference type="Proteomes" id="UP001609176"/>
    </source>
</evidence>
<protein>
    <submittedName>
        <fullName evidence="9">RNA polymerase sigma factor</fullName>
    </submittedName>
</protein>
<dbReference type="Proteomes" id="UP001609176">
    <property type="component" value="Unassembled WGS sequence"/>
</dbReference>
<keyword evidence="3" id="KW-0731">Sigma factor</keyword>
<keyword evidence="2" id="KW-0805">Transcription regulation</keyword>
<dbReference type="SUPFAM" id="SSF88946">
    <property type="entry name" value="Sigma2 domain of RNA polymerase sigma factors"/>
    <property type="match status" value="1"/>
</dbReference>
<dbReference type="RefSeq" id="WP_395115873.1">
    <property type="nucleotide sequence ID" value="NZ_JBIMSN010000016.1"/>
</dbReference>
<dbReference type="InterPro" id="IPR013324">
    <property type="entry name" value="RNA_pol_sigma_r3/r4-like"/>
</dbReference>
<reference evidence="11 12" key="1">
    <citation type="submission" date="2024-10" db="EMBL/GenBank/DDBJ databases">
        <authorList>
            <person name="Riesco R."/>
        </authorList>
    </citation>
    <scope>NUCLEOTIDE SEQUENCE [LARGE SCALE GENOMIC DNA]</scope>
    <source>
        <strain evidence="10 12">NCIMB 15448</strain>
        <strain evidence="8 11">NCIMB 15449</strain>
        <strain evidence="9 13">NCIMB 15450</strain>
    </source>
</reference>
<feature type="domain" description="RNA polymerase sigma-70 region 2" evidence="6">
    <location>
        <begin position="8"/>
        <end position="76"/>
    </location>
</feature>
<dbReference type="Gene3D" id="1.10.1740.10">
    <property type="match status" value="1"/>
</dbReference>
<dbReference type="SUPFAM" id="SSF88659">
    <property type="entry name" value="Sigma3 and sigma4 domains of RNA polymerase sigma factors"/>
    <property type="match status" value="1"/>
</dbReference>
<keyword evidence="5" id="KW-0804">Transcription</keyword>
<sequence>MATEFAEMYREHVAPTWRYVRARLPSDADAEDVTSEVFTQAMRSWDTYDAQLGRVGGWLIGIARHVLADWWRKRGREVPVEVVASDGAGSDGVDAQDGPESWALRLDGVDDLRRHLGVLTIREREAVALRFGSDLSSEQIGAAMGISATAARMLVYRAVGKLREVMKA</sequence>
<evidence type="ECO:0000256" key="5">
    <source>
        <dbReference type="ARBA" id="ARBA00023163"/>
    </source>
</evidence>
<dbReference type="InterPro" id="IPR007627">
    <property type="entry name" value="RNA_pol_sigma70_r2"/>
</dbReference>
<name>A0ABW7JZ68_9NOCA</name>
<organism evidence="9 13">
    <name type="scientific">Antrihabitans spumae</name>
    <dbReference type="NCBI Taxonomy" id="3373370"/>
    <lineage>
        <taxon>Bacteria</taxon>
        <taxon>Bacillati</taxon>
        <taxon>Actinomycetota</taxon>
        <taxon>Actinomycetes</taxon>
        <taxon>Mycobacteriales</taxon>
        <taxon>Nocardiaceae</taxon>
        <taxon>Antrihabitans</taxon>
    </lineage>
</organism>
<feature type="domain" description="RNA polymerase sigma-70 region 4" evidence="7">
    <location>
        <begin position="116"/>
        <end position="164"/>
    </location>
</feature>
<keyword evidence="4" id="KW-0238">DNA-binding</keyword>
<proteinExistence type="inferred from homology"/>
<dbReference type="Proteomes" id="UP001609175">
    <property type="component" value="Unassembled WGS sequence"/>
</dbReference>
<dbReference type="InterPro" id="IPR039425">
    <property type="entry name" value="RNA_pol_sigma-70-like"/>
</dbReference>
<dbReference type="InterPro" id="IPR007630">
    <property type="entry name" value="RNA_pol_sigma70_r4"/>
</dbReference>